<proteinExistence type="predicted"/>
<accession>A0A0D2MBX1</accession>
<feature type="chain" id="PRO_5002264660" evidence="2">
    <location>
        <begin position="19"/>
        <end position="371"/>
    </location>
</feature>
<dbReference type="EMBL" id="KK101486">
    <property type="protein sequence ID" value="KIZ00705.1"/>
    <property type="molecule type" value="Genomic_DNA"/>
</dbReference>
<sequence length="371" mass="40204">MLAVAAVALFAVIRAADAAVAYNEALWNSFSRYEADHVPAKLLFPINKESSGPKLFPLDLVWSVEEDCHGPSRPFPSPVAREVAGACEYKPTGSNMYKFWQKLPGDRLRFSNCYCYAADFYGGGWCYPGLAGGMGEMDPRTTSCADLSRRVVADGGVPVTRKAAVEGPVPAAGHYIALYYRPQSSCDFPHCMPDFHFLRRDMGGTWSQKTGEAPVTNRDADGKIIKDPQAARLGGGYTKLCGYFKVDPAKMKVKAQRTPDRVNNLLQRWREAGLEVHVTPLPYNPATDAVDPAARDAQRLQSQREQLGAPDPQQQQLQQSQAQALRQAPAGPTNNGRDAAAPAAPASNQQQQQQPGKAGGRRLMRGGAGGA</sequence>
<evidence type="ECO:0000256" key="1">
    <source>
        <dbReference type="SAM" id="MobiDB-lite"/>
    </source>
</evidence>
<evidence type="ECO:0000256" key="2">
    <source>
        <dbReference type="SAM" id="SignalP"/>
    </source>
</evidence>
<keyword evidence="4" id="KW-1185">Reference proteome</keyword>
<name>A0A0D2MBX1_9CHLO</name>
<dbReference type="KEGG" id="mng:MNEG_7256"/>
<feature type="signal peptide" evidence="2">
    <location>
        <begin position="1"/>
        <end position="18"/>
    </location>
</feature>
<reference evidence="3 4" key="1">
    <citation type="journal article" date="2013" name="BMC Genomics">
        <title>Reconstruction of the lipid metabolism for the microalga Monoraphidium neglectum from its genome sequence reveals characteristics suitable for biofuel production.</title>
        <authorList>
            <person name="Bogen C."/>
            <person name="Al-Dilaimi A."/>
            <person name="Albersmeier A."/>
            <person name="Wichmann J."/>
            <person name="Grundmann M."/>
            <person name="Rupp O."/>
            <person name="Lauersen K.J."/>
            <person name="Blifernez-Klassen O."/>
            <person name="Kalinowski J."/>
            <person name="Goesmann A."/>
            <person name="Mussgnug J.H."/>
            <person name="Kruse O."/>
        </authorList>
    </citation>
    <scope>NUCLEOTIDE SEQUENCE [LARGE SCALE GENOMIC DNA]</scope>
    <source>
        <strain evidence="3 4">SAG 48.87</strain>
    </source>
</reference>
<dbReference type="Proteomes" id="UP000054498">
    <property type="component" value="Unassembled WGS sequence"/>
</dbReference>
<organism evidence="3 4">
    <name type="scientific">Monoraphidium neglectum</name>
    <dbReference type="NCBI Taxonomy" id="145388"/>
    <lineage>
        <taxon>Eukaryota</taxon>
        <taxon>Viridiplantae</taxon>
        <taxon>Chlorophyta</taxon>
        <taxon>core chlorophytes</taxon>
        <taxon>Chlorophyceae</taxon>
        <taxon>CS clade</taxon>
        <taxon>Sphaeropleales</taxon>
        <taxon>Selenastraceae</taxon>
        <taxon>Monoraphidium</taxon>
    </lineage>
</organism>
<protein>
    <submittedName>
        <fullName evidence="3">Uncharacterized protein</fullName>
    </submittedName>
</protein>
<feature type="region of interest" description="Disordered" evidence="1">
    <location>
        <begin position="280"/>
        <end position="371"/>
    </location>
</feature>
<evidence type="ECO:0000313" key="3">
    <source>
        <dbReference type="EMBL" id="KIZ00705.1"/>
    </source>
</evidence>
<evidence type="ECO:0000313" key="4">
    <source>
        <dbReference type="Proteomes" id="UP000054498"/>
    </source>
</evidence>
<dbReference type="AlphaFoldDB" id="A0A0D2MBX1"/>
<feature type="compositionally biased region" description="Low complexity" evidence="1">
    <location>
        <begin position="339"/>
        <end position="356"/>
    </location>
</feature>
<keyword evidence="2" id="KW-0732">Signal</keyword>
<dbReference type="RefSeq" id="XP_013899724.1">
    <property type="nucleotide sequence ID" value="XM_014044270.1"/>
</dbReference>
<gene>
    <name evidence="3" type="ORF">MNEG_7256</name>
</gene>
<dbReference type="STRING" id="145388.A0A0D2MBX1"/>
<dbReference type="OrthoDB" id="525839at2759"/>
<dbReference type="GeneID" id="25740132"/>
<feature type="compositionally biased region" description="Low complexity" evidence="1">
    <location>
        <begin position="306"/>
        <end position="330"/>
    </location>
</feature>